<reference evidence="2 3" key="1">
    <citation type="submission" date="2014-04" db="EMBL/GenBank/DDBJ databases">
        <authorList>
            <consortium name="DOE Joint Genome Institute"/>
            <person name="Kuo A."/>
            <person name="Tarkka M."/>
            <person name="Buscot F."/>
            <person name="Kohler A."/>
            <person name="Nagy L.G."/>
            <person name="Floudas D."/>
            <person name="Copeland A."/>
            <person name="Barry K.W."/>
            <person name="Cichocki N."/>
            <person name="Veneault-Fourrey C."/>
            <person name="LaButti K."/>
            <person name="Lindquist E.A."/>
            <person name="Lipzen A."/>
            <person name="Lundell T."/>
            <person name="Morin E."/>
            <person name="Murat C."/>
            <person name="Sun H."/>
            <person name="Tunlid A."/>
            <person name="Henrissat B."/>
            <person name="Grigoriev I.V."/>
            <person name="Hibbett D.S."/>
            <person name="Martin F."/>
            <person name="Nordberg H.P."/>
            <person name="Cantor M.N."/>
            <person name="Hua S.X."/>
        </authorList>
    </citation>
    <scope>NUCLEOTIDE SEQUENCE [LARGE SCALE GENOMIC DNA]</scope>
    <source>
        <strain evidence="2 3">F 1598</strain>
    </source>
</reference>
<sequence length="267" mass="28509">MTFTNSTPVTSGLFAWTLWGGGPGDTVNLASVPSTNLSAAWQELINDQIAPAYIQLFPADALFVTNLTRATTLVCDPHIQFVSKQARDFGGIVNLSGVPAEYSAGVGNMDEAFVSYMVYNYAVQQALDIVGIFRPYIFFGQATGNAIVTSDPSNPAGGTVPKSTAEIGDTLNAYIGSSSKAWMAPYMTANRTTVNGQMIQQSLTITAALPLVLVTAVLYLLLGLAALLVSFRTPEAPFTLAGVLMMHSKLTSLQLLPRKDQQEDEKS</sequence>
<accession>A0A0C3FXE5</accession>
<keyword evidence="1" id="KW-1133">Transmembrane helix</keyword>
<feature type="transmembrane region" description="Helical" evidence="1">
    <location>
        <begin position="207"/>
        <end position="229"/>
    </location>
</feature>
<keyword evidence="1" id="KW-0472">Membrane</keyword>
<dbReference type="OrthoDB" id="10427240at2759"/>
<reference evidence="3" key="2">
    <citation type="submission" date="2015-01" db="EMBL/GenBank/DDBJ databases">
        <title>Evolutionary Origins and Diversification of the Mycorrhizal Mutualists.</title>
        <authorList>
            <consortium name="DOE Joint Genome Institute"/>
            <consortium name="Mycorrhizal Genomics Consortium"/>
            <person name="Kohler A."/>
            <person name="Kuo A."/>
            <person name="Nagy L.G."/>
            <person name="Floudas D."/>
            <person name="Copeland A."/>
            <person name="Barry K.W."/>
            <person name="Cichocki N."/>
            <person name="Veneault-Fourrey C."/>
            <person name="LaButti K."/>
            <person name="Lindquist E.A."/>
            <person name="Lipzen A."/>
            <person name="Lundell T."/>
            <person name="Morin E."/>
            <person name="Murat C."/>
            <person name="Riley R."/>
            <person name="Ohm R."/>
            <person name="Sun H."/>
            <person name="Tunlid A."/>
            <person name="Henrissat B."/>
            <person name="Grigoriev I.V."/>
            <person name="Hibbett D.S."/>
            <person name="Martin F."/>
        </authorList>
    </citation>
    <scope>NUCLEOTIDE SEQUENCE [LARGE SCALE GENOMIC DNA]</scope>
    <source>
        <strain evidence="3">F 1598</strain>
    </source>
</reference>
<keyword evidence="3" id="KW-1185">Reference proteome</keyword>
<dbReference type="EMBL" id="KN832976">
    <property type="protein sequence ID" value="KIM88950.1"/>
    <property type="molecule type" value="Genomic_DNA"/>
</dbReference>
<dbReference type="InParanoid" id="A0A0C3FXE5"/>
<dbReference type="HOGENOM" id="CLU_1042476_0_0_1"/>
<gene>
    <name evidence="2" type="ORF">PILCRDRAFT_245759</name>
</gene>
<evidence type="ECO:0000313" key="3">
    <source>
        <dbReference type="Proteomes" id="UP000054166"/>
    </source>
</evidence>
<protein>
    <submittedName>
        <fullName evidence="2">Uncharacterized protein</fullName>
    </submittedName>
</protein>
<evidence type="ECO:0000313" key="2">
    <source>
        <dbReference type="EMBL" id="KIM88950.1"/>
    </source>
</evidence>
<evidence type="ECO:0000256" key="1">
    <source>
        <dbReference type="SAM" id="Phobius"/>
    </source>
</evidence>
<organism evidence="2 3">
    <name type="scientific">Piloderma croceum (strain F 1598)</name>
    <dbReference type="NCBI Taxonomy" id="765440"/>
    <lineage>
        <taxon>Eukaryota</taxon>
        <taxon>Fungi</taxon>
        <taxon>Dikarya</taxon>
        <taxon>Basidiomycota</taxon>
        <taxon>Agaricomycotina</taxon>
        <taxon>Agaricomycetes</taxon>
        <taxon>Agaricomycetidae</taxon>
        <taxon>Atheliales</taxon>
        <taxon>Atheliaceae</taxon>
        <taxon>Piloderma</taxon>
    </lineage>
</organism>
<proteinExistence type="predicted"/>
<name>A0A0C3FXE5_PILCF</name>
<keyword evidence="1" id="KW-0812">Transmembrane</keyword>
<dbReference type="AlphaFoldDB" id="A0A0C3FXE5"/>
<dbReference type="Proteomes" id="UP000054166">
    <property type="component" value="Unassembled WGS sequence"/>
</dbReference>